<organism evidence="2 3">
    <name type="scientific">Methanococcoides seepicolus</name>
    <dbReference type="NCBI Taxonomy" id="2828780"/>
    <lineage>
        <taxon>Archaea</taxon>
        <taxon>Methanobacteriati</taxon>
        <taxon>Methanobacteriota</taxon>
        <taxon>Stenosarchaea group</taxon>
        <taxon>Methanomicrobia</taxon>
        <taxon>Methanosarcinales</taxon>
        <taxon>Methanosarcinaceae</taxon>
        <taxon>Methanococcoides</taxon>
    </lineage>
</organism>
<dbReference type="Proteomes" id="UP001056766">
    <property type="component" value="Unassembled WGS sequence"/>
</dbReference>
<dbReference type="AlphaFoldDB" id="A0A9E4ZHA0"/>
<dbReference type="EMBL" id="JAGSOI010000038">
    <property type="protein sequence ID" value="MCM1987179.1"/>
    <property type="molecule type" value="Genomic_DNA"/>
</dbReference>
<sequence length="51" mass="6007">MDDRYNPAIAIMIFILFAALPMKETNMNIMTIKMNKEQMQLEITDEVVKEE</sequence>
<keyword evidence="1" id="KW-1133">Transmembrane helix</keyword>
<keyword evidence="3" id="KW-1185">Reference proteome</keyword>
<feature type="transmembrane region" description="Helical" evidence="1">
    <location>
        <begin position="6"/>
        <end position="22"/>
    </location>
</feature>
<protein>
    <submittedName>
        <fullName evidence="2">Uncharacterized protein</fullName>
    </submittedName>
</protein>
<keyword evidence="1" id="KW-0472">Membrane</keyword>
<comment type="caution">
    <text evidence="2">The sequence shown here is derived from an EMBL/GenBank/DDBJ whole genome shotgun (WGS) entry which is preliminary data.</text>
</comment>
<evidence type="ECO:0000313" key="3">
    <source>
        <dbReference type="Proteomes" id="UP001056766"/>
    </source>
</evidence>
<keyword evidence="1" id="KW-0812">Transmembrane</keyword>
<evidence type="ECO:0000313" key="2">
    <source>
        <dbReference type="EMBL" id="MCM1987179.1"/>
    </source>
</evidence>
<name>A0A9E4ZHA0_9EURY</name>
<dbReference type="RefSeq" id="WP_250868523.1">
    <property type="nucleotide sequence ID" value="NZ_JAGSOI010000038.1"/>
</dbReference>
<gene>
    <name evidence="2" type="ORF">KDK67_09315</name>
</gene>
<proteinExistence type="predicted"/>
<evidence type="ECO:0000256" key="1">
    <source>
        <dbReference type="SAM" id="Phobius"/>
    </source>
</evidence>
<accession>A0A9E4ZHA0</accession>
<reference evidence="2" key="1">
    <citation type="journal article" date="2021" name="mSystems">
        <title>Bacteria and Archaea Synergistically Convert Glycine Betaine to Biogenic Methane in the Formosa Cold Seep of the South China Sea.</title>
        <authorList>
            <person name="Li L."/>
            <person name="Zhang W."/>
            <person name="Zhang S."/>
            <person name="Song L."/>
            <person name="Sun Q."/>
            <person name="Zhang H."/>
            <person name="Xiang H."/>
            <person name="Dong X."/>
        </authorList>
    </citation>
    <scope>NUCLEOTIDE SEQUENCE</scope>
    <source>
        <strain evidence="2">LLY</strain>
    </source>
</reference>
<reference evidence="2" key="2">
    <citation type="submission" date="2021-04" db="EMBL/GenBank/DDBJ databases">
        <authorList>
            <person name="Dong X."/>
        </authorList>
    </citation>
    <scope>NUCLEOTIDE SEQUENCE</scope>
    <source>
        <strain evidence="2">LLY</strain>
    </source>
</reference>